<accession>A0ABR3KI58</accession>
<dbReference type="EMBL" id="JBEUSY010000288">
    <property type="protein sequence ID" value="KAL1238676.1"/>
    <property type="molecule type" value="Genomic_DNA"/>
</dbReference>
<dbReference type="Proteomes" id="UP001558632">
    <property type="component" value="Unassembled WGS sequence"/>
</dbReference>
<feature type="domain" description="Transcription factor CBF/NF-Y/archaeal histone" evidence="8">
    <location>
        <begin position="68"/>
        <end position="133"/>
    </location>
</feature>
<keyword evidence="2" id="KW-0805">Transcription regulation</keyword>
<gene>
    <name evidence="9" type="ORF">TSPI_02271</name>
</gene>
<dbReference type="Gene3D" id="1.10.20.10">
    <property type="entry name" value="Histone, subunit A"/>
    <property type="match status" value="1"/>
</dbReference>
<dbReference type="InterPro" id="IPR009072">
    <property type="entry name" value="Histone-fold"/>
</dbReference>
<evidence type="ECO:0000256" key="4">
    <source>
        <dbReference type="ARBA" id="ARBA00023163"/>
    </source>
</evidence>
<evidence type="ECO:0000256" key="3">
    <source>
        <dbReference type="ARBA" id="ARBA00023125"/>
    </source>
</evidence>
<evidence type="ECO:0000256" key="7">
    <source>
        <dbReference type="SAM" id="MobiDB-lite"/>
    </source>
</evidence>
<keyword evidence="10" id="KW-1185">Reference proteome</keyword>
<dbReference type="PANTHER" id="PTHR10252:SF8">
    <property type="entry name" value="NUCLEAR TRANSCRIPTION FACTOR Y SUBUNIT GAMMA"/>
    <property type="match status" value="1"/>
</dbReference>
<protein>
    <submittedName>
        <fullName evidence="9">Nuclear transcription factor Y subunit gamma</fullName>
    </submittedName>
</protein>
<evidence type="ECO:0000256" key="5">
    <source>
        <dbReference type="ARBA" id="ARBA00023242"/>
    </source>
</evidence>
<organism evidence="9 10">
    <name type="scientific">Trichinella spiralis</name>
    <name type="common">Trichina worm</name>
    <dbReference type="NCBI Taxonomy" id="6334"/>
    <lineage>
        <taxon>Eukaryota</taxon>
        <taxon>Metazoa</taxon>
        <taxon>Ecdysozoa</taxon>
        <taxon>Nematoda</taxon>
        <taxon>Enoplea</taxon>
        <taxon>Dorylaimia</taxon>
        <taxon>Trichinellida</taxon>
        <taxon>Trichinellidae</taxon>
        <taxon>Trichinella</taxon>
    </lineage>
</organism>
<dbReference type="Pfam" id="PF00808">
    <property type="entry name" value="CBFD_NFYB_HMF"/>
    <property type="match status" value="1"/>
</dbReference>
<dbReference type="SUPFAM" id="SSF47113">
    <property type="entry name" value="Histone-fold"/>
    <property type="match status" value="1"/>
</dbReference>
<reference evidence="9 10" key="1">
    <citation type="submission" date="2024-07" db="EMBL/GenBank/DDBJ databases">
        <title>Enhanced genomic and transcriptomic resources for Trichinella pseudospiralis and T. spiralis underpin the discovery of pronounced molecular differences between stages and species.</title>
        <authorList>
            <person name="Pasi K.K."/>
            <person name="La Rosa G."/>
            <person name="Gomez-Morales M.A."/>
            <person name="Tosini F."/>
            <person name="Sumanam S."/>
            <person name="Young N.D."/>
            <person name="Chang B.C."/>
            <person name="Robin G.B."/>
        </authorList>
    </citation>
    <scope>NUCLEOTIDE SEQUENCE [LARGE SCALE GENOMIC DNA]</scope>
    <source>
        <strain evidence="9">ISS534</strain>
    </source>
</reference>
<dbReference type="InterPro" id="IPR003958">
    <property type="entry name" value="CBFA_NFYB_domain"/>
</dbReference>
<dbReference type="PANTHER" id="PTHR10252">
    <property type="entry name" value="HISTONE-LIKE TRANSCRIPTION FACTOR CCAAT-RELATED"/>
    <property type="match status" value="1"/>
</dbReference>
<evidence type="ECO:0000259" key="8">
    <source>
        <dbReference type="Pfam" id="PF00808"/>
    </source>
</evidence>
<keyword evidence="5" id="KW-0539">Nucleus</keyword>
<keyword evidence="4" id="KW-0804">Transcription</keyword>
<evidence type="ECO:0000313" key="10">
    <source>
        <dbReference type="Proteomes" id="UP001558632"/>
    </source>
</evidence>
<dbReference type="CDD" id="cd22908">
    <property type="entry name" value="HFD_NFYC-like"/>
    <property type="match status" value="1"/>
</dbReference>
<comment type="subcellular location">
    <subcellularLocation>
        <location evidence="1">Nucleus</location>
    </subcellularLocation>
</comment>
<feature type="region of interest" description="Disordered" evidence="7">
    <location>
        <begin position="371"/>
        <end position="397"/>
    </location>
</feature>
<feature type="compositionally biased region" description="Basic residues" evidence="7">
    <location>
        <begin position="379"/>
        <end position="397"/>
    </location>
</feature>
<comment type="similarity">
    <text evidence="6">Belongs to the NFYC/HAP5 subunit family.</text>
</comment>
<evidence type="ECO:0000256" key="6">
    <source>
        <dbReference type="ARBA" id="ARBA00038129"/>
    </source>
</evidence>
<keyword evidence="3" id="KW-0238">DNA-binding</keyword>
<sequence length="454" mass="50961">MRNFLFNTSYGTFSVECSRAQTDFFNLLPEMDFSQSDTKQKLEEFWKLQLDRISKMDAASVRNPRLLDLPIARVKKIMKLDEEVKPLMISAEAPVLLAKAAQMFIENLTLRAWGHTEENKRKTLQKNDIAMAISKDDQFDFLIDTVPREHAPKAPASSVSGQCGPIIVGTGGNLEAPVESLQYFIQLGSVPLQEGSGAQQLNESQLLQLPNGQVYSAITVPPHLITGNTPMQILSPMNCNNGQEQPMLQQFLAVDSSTGQLQAIQVDQNQMEAGNSNNSVVGSSLSQLNAMPTTLILQSSDGQPYHELQITNLEQTDGDNASGERNRHSVTRSCCFTLYFLICLHSFLPLSRTLYFCSAMVQHKVKQKISLPANAKSRSDRHRQRKVKNKSGMKKGKWTIKPKNSKDLQHFKKEIAISKRVQLYIQRLVVKNVMPPAVLHKMLPKLCVIHNFRI</sequence>
<evidence type="ECO:0000313" key="9">
    <source>
        <dbReference type="EMBL" id="KAL1238676.1"/>
    </source>
</evidence>
<dbReference type="InterPro" id="IPR050568">
    <property type="entry name" value="Transcr_DNA_Rep_Reg"/>
</dbReference>
<evidence type="ECO:0000256" key="2">
    <source>
        <dbReference type="ARBA" id="ARBA00023015"/>
    </source>
</evidence>
<name>A0ABR3KI58_TRISP</name>
<proteinExistence type="inferred from homology"/>
<comment type="caution">
    <text evidence="9">The sequence shown here is derived from an EMBL/GenBank/DDBJ whole genome shotgun (WGS) entry which is preliminary data.</text>
</comment>
<evidence type="ECO:0000256" key="1">
    <source>
        <dbReference type="ARBA" id="ARBA00004123"/>
    </source>
</evidence>